<feature type="compositionally biased region" description="Low complexity" evidence="1">
    <location>
        <begin position="648"/>
        <end position="663"/>
    </location>
</feature>
<name>A0AAE0MFS6_9PEZI</name>
<feature type="compositionally biased region" description="Polar residues" evidence="1">
    <location>
        <begin position="34"/>
        <end position="47"/>
    </location>
</feature>
<dbReference type="Proteomes" id="UP001283341">
    <property type="component" value="Unassembled WGS sequence"/>
</dbReference>
<feature type="compositionally biased region" description="Polar residues" evidence="1">
    <location>
        <begin position="633"/>
        <end position="643"/>
    </location>
</feature>
<sequence>MGNSQSTEAPRRQSHKLSKPRTGSHATAGLLSPSGFSNSTGRFSNARLSAALPPPPSPVSSPSLATVEAMTEFEQPIERRPSVQQKESKRRSLFRSKSSQGASKPPERRNSSIGPGSRFADKPSRANSMTYESSLSYYGQHSPDIWPGATQTRASWNYDLTSYEAKRLLNLVEEPLEHVTTLSEHNMTVVTETTWKSSNPTNPASTPITRANSDVSLYMPVRRRSVIQKPGVATRSNSTRDGFTQSRPNFRYSHPPTPNMSRQPSFESYRSGVLSMPPKLADPDFMPRVVTPCEEKYQSIGAFKLGSLRITNGAASPVSPEVEKHRKGDDLGSTDAGGRADYFSVTQAQETGTAPGNALQIIMQTSAELPKMEAPQPRAVQQSPIGASFQTAEVAANVSGTAAQDLTALVTSVPLEYLAEISFSPFSLAESPPTSPRLQTTSKTTALEDELFEDEPQPEYSSVEVLDVRVDPSAKSHHGQAADDGMTMTFGRTDSGFISIASPVPEIPHKPLTKADSGYSSNVSLRSFQLKSQGSERDLTLSLEKQFSQASQRSTLEVSAPPPVPPQREAPPPPVLPPQGQAPPPPVPPKDFLPSSPTSQTKLGAVPKKSVSAITPSKGGFLSTPNALRKNRNAPSPINSGSPSLAGPKSPESLPLTPLSSRSTKSDKSGSTLSIGSASQKPSKLQRLLSGARRPTSGPLTVHTTHVFEKTGIPSIPQDVEHKLHEHTGMFPITTKRLALKPRSSMDTLKTIFSVGSVEASLDAVNSLHRVSGTETEDPHESKEPLWRQTFQSVPSHIAHVAAHVIPRKPIARKPIPNRQELSKEADQVEHKPAASETVLTVEAELSTYNSVNTSLGKNAYDVALFAGADERAKSVPPTKGGRTMSLTLSMEQKLNMRLASARSSAPDLSSDVPSPSLPSPLLARALYLESKTRTPPPVSMMNRQPMSLRVPPPLRSQSSTSSFNRKASRESIQRHPSAPSLSRQTSRDNIHSYPSYQPASGNGATDNIPPVPPMDPRRIMAFRQSQTSQFSQLKTPNWDIQTDHDITRRSSRTSVEGESPHNSFSSQGQDGLGIQRSASAQGWKVRTGQPPLRHRSSYDGYSHQQNRMQHRNPPSMSNGYTAPSKPVFDRKTHQLDLSAGQWSQDGRYPPYVPRAHGHQRHRSVHGHSTNAPFRVLHSYNSPAYRNAPIWG</sequence>
<reference evidence="2" key="1">
    <citation type="journal article" date="2023" name="Mol. Phylogenet. Evol.">
        <title>Genome-scale phylogeny and comparative genomics of the fungal order Sordariales.</title>
        <authorList>
            <person name="Hensen N."/>
            <person name="Bonometti L."/>
            <person name="Westerberg I."/>
            <person name="Brannstrom I.O."/>
            <person name="Guillou S."/>
            <person name="Cros-Aarteil S."/>
            <person name="Calhoun S."/>
            <person name="Haridas S."/>
            <person name="Kuo A."/>
            <person name="Mondo S."/>
            <person name="Pangilinan J."/>
            <person name="Riley R."/>
            <person name="LaButti K."/>
            <person name="Andreopoulos B."/>
            <person name="Lipzen A."/>
            <person name="Chen C."/>
            <person name="Yan M."/>
            <person name="Daum C."/>
            <person name="Ng V."/>
            <person name="Clum A."/>
            <person name="Steindorff A."/>
            <person name="Ohm R.A."/>
            <person name="Martin F."/>
            <person name="Silar P."/>
            <person name="Natvig D.O."/>
            <person name="Lalanne C."/>
            <person name="Gautier V."/>
            <person name="Ament-Velasquez S.L."/>
            <person name="Kruys A."/>
            <person name="Hutchinson M.I."/>
            <person name="Powell A.J."/>
            <person name="Barry K."/>
            <person name="Miller A.N."/>
            <person name="Grigoriev I.V."/>
            <person name="Debuchy R."/>
            <person name="Gladieux P."/>
            <person name="Hiltunen Thoren M."/>
            <person name="Johannesson H."/>
        </authorList>
    </citation>
    <scope>NUCLEOTIDE SEQUENCE</scope>
    <source>
        <strain evidence="2">CBS 118394</strain>
    </source>
</reference>
<evidence type="ECO:0000313" key="2">
    <source>
        <dbReference type="EMBL" id="KAK3330946.1"/>
    </source>
</evidence>
<evidence type="ECO:0000313" key="3">
    <source>
        <dbReference type="Proteomes" id="UP001283341"/>
    </source>
</evidence>
<keyword evidence="3" id="KW-1185">Reference proteome</keyword>
<feature type="region of interest" description="Disordered" evidence="1">
    <location>
        <begin position="230"/>
        <end position="273"/>
    </location>
</feature>
<reference evidence="2" key="2">
    <citation type="submission" date="2023-06" db="EMBL/GenBank/DDBJ databases">
        <authorList>
            <consortium name="Lawrence Berkeley National Laboratory"/>
            <person name="Haridas S."/>
            <person name="Hensen N."/>
            <person name="Bonometti L."/>
            <person name="Westerberg I."/>
            <person name="Brannstrom I.O."/>
            <person name="Guillou S."/>
            <person name="Cros-Aarteil S."/>
            <person name="Calhoun S."/>
            <person name="Kuo A."/>
            <person name="Mondo S."/>
            <person name="Pangilinan J."/>
            <person name="Riley R."/>
            <person name="Labutti K."/>
            <person name="Andreopoulos B."/>
            <person name="Lipzen A."/>
            <person name="Chen C."/>
            <person name="Yanf M."/>
            <person name="Daum C."/>
            <person name="Ng V."/>
            <person name="Clum A."/>
            <person name="Steindorff A."/>
            <person name="Ohm R."/>
            <person name="Martin F."/>
            <person name="Silar P."/>
            <person name="Natvig D."/>
            <person name="Lalanne C."/>
            <person name="Gautier V."/>
            <person name="Ament-Velasquez S.L."/>
            <person name="Kruys A."/>
            <person name="Hutchinson M.I."/>
            <person name="Powell A.J."/>
            <person name="Barry K."/>
            <person name="Miller A.N."/>
            <person name="Grigoriev I.V."/>
            <person name="Debuchy R."/>
            <person name="Gladieux P."/>
            <person name="Thoren M.H."/>
            <person name="Johannesson H."/>
        </authorList>
    </citation>
    <scope>NUCLEOTIDE SEQUENCE</scope>
    <source>
        <strain evidence="2">CBS 118394</strain>
    </source>
</reference>
<evidence type="ECO:0008006" key="4">
    <source>
        <dbReference type="Google" id="ProtNLM"/>
    </source>
</evidence>
<dbReference type="AlphaFoldDB" id="A0AAE0MFS6"/>
<feature type="region of interest" description="Disordered" evidence="1">
    <location>
        <begin position="546"/>
        <end position="700"/>
    </location>
</feature>
<feature type="compositionally biased region" description="Polar residues" evidence="1">
    <location>
        <begin position="1053"/>
        <end position="1070"/>
    </location>
</feature>
<feature type="compositionally biased region" description="Polar residues" evidence="1">
    <location>
        <begin position="956"/>
        <end position="966"/>
    </location>
</feature>
<feature type="region of interest" description="Disordered" evidence="1">
    <location>
        <begin position="934"/>
        <end position="1120"/>
    </location>
</feature>
<feature type="region of interest" description="Disordered" evidence="1">
    <location>
        <begin position="1"/>
        <end position="125"/>
    </location>
</feature>
<feature type="compositionally biased region" description="Polar residues" evidence="1">
    <location>
        <begin position="259"/>
        <end position="268"/>
    </location>
</feature>
<feature type="compositionally biased region" description="Polar residues" evidence="1">
    <location>
        <begin position="673"/>
        <end position="683"/>
    </location>
</feature>
<dbReference type="EMBL" id="JAUEDM010000001">
    <property type="protein sequence ID" value="KAK3330946.1"/>
    <property type="molecule type" value="Genomic_DNA"/>
</dbReference>
<evidence type="ECO:0000256" key="1">
    <source>
        <dbReference type="SAM" id="MobiDB-lite"/>
    </source>
</evidence>
<comment type="caution">
    <text evidence="2">The sequence shown here is derived from an EMBL/GenBank/DDBJ whole genome shotgun (WGS) entry which is preliminary data.</text>
</comment>
<feature type="compositionally biased region" description="Polar residues" evidence="1">
    <location>
        <begin position="1103"/>
        <end position="1120"/>
    </location>
</feature>
<feature type="compositionally biased region" description="Basic and acidic residues" evidence="1">
    <location>
        <begin position="321"/>
        <end position="330"/>
    </location>
</feature>
<feature type="compositionally biased region" description="Polar residues" evidence="1">
    <location>
        <begin position="546"/>
        <end position="557"/>
    </location>
</feature>
<feature type="region of interest" description="Disordered" evidence="1">
    <location>
        <begin position="315"/>
        <end position="336"/>
    </location>
</feature>
<proteinExistence type="predicted"/>
<accession>A0AAE0MFS6</accession>
<organism evidence="2 3">
    <name type="scientific">Apodospora peruviana</name>
    <dbReference type="NCBI Taxonomy" id="516989"/>
    <lineage>
        <taxon>Eukaryota</taxon>
        <taxon>Fungi</taxon>
        <taxon>Dikarya</taxon>
        <taxon>Ascomycota</taxon>
        <taxon>Pezizomycotina</taxon>
        <taxon>Sordariomycetes</taxon>
        <taxon>Sordariomycetidae</taxon>
        <taxon>Sordariales</taxon>
        <taxon>Lasiosphaeriaceae</taxon>
        <taxon>Apodospora</taxon>
    </lineage>
</organism>
<feature type="compositionally biased region" description="Polar residues" evidence="1">
    <location>
        <begin position="1024"/>
        <end position="1041"/>
    </location>
</feature>
<feature type="compositionally biased region" description="Polar residues" evidence="1">
    <location>
        <begin position="234"/>
        <end position="248"/>
    </location>
</feature>
<protein>
    <recommendedName>
        <fullName evidence="4">Proteophosphoglycan ppg4</fullName>
    </recommendedName>
</protein>
<gene>
    <name evidence="2" type="ORF">B0H66DRAFT_82360</name>
</gene>
<feature type="compositionally biased region" description="Pro residues" evidence="1">
    <location>
        <begin position="560"/>
        <end position="591"/>
    </location>
</feature>
<feature type="compositionally biased region" description="Polar residues" evidence="1">
    <location>
        <begin position="993"/>
        <end position="1006"/>
    </location>
</feature>